<gene>
    <name evidence="1" type="ORF">QAD02_006958</name>
</gene>
<accession>A0ACC2N350</accession>
<dbReference type="Proteomes" id="UP001239111">
    <property type="component" value="Chromosome 4"/>
</dbReference>
<comment type="caution">
    <text evidence="1">The sequence shown here is derived from an EMBL/GenBank/DDBJ whole genome shotgun (WGS) entry which is preliminary data.</text>
</comment>
<reference evidence="1" key="1">
    <citation type="submission" date="2023-04" db="EMBL/GenBank/DDBJ databases">
        <title>A chromosome-level genome assembly of the parasitoid wasp Eretmocerus hayati.</title>
        <authorList>
            <person name="Zhong Y."/>
            <person name="Liu S."/>
            <person name="Liu Y."/>
        </authorList>
    </citation>
    <scope>NUCLEOTIDE SEQUENCE</scope>
    <source>
        <strain evidence="1">ZJU_SS_LIU_2023</strain>
    </source>
</reference>
<organism evidence="1 2">
    <name type="scientific">Eretmocerus hayati</name>
    <dbReference type="NCBI Taxonomy" id="131215"/>
    <lineage>
        <taxon>Eukaryota</taxon>
        <taxon>Metazoa</taxon>
        <taxon>Ecdysozoa</taxon>
        <taxon>Arthropoda</taxon>
        <taxon>Hexapoda</taxon>
        <taxon>Insecta</taxon>
        <taxon>Pterygota</taxon>
        <taxon>Neoptera</taxon>
        <taxon>Endopterygota</taxon>
        <taxon>Hymenoptera</taxon>
        <taxon>Apocrita</taxon>
        <taxon>Proctotrupomorpha</taxon>
        <taxon>Chalcidoidea</taxon>
        <taxon>Aphelinidae</taxon>
        <taxon>Aphelininae</taxon>
        <taxon>Eretmocerus</taxon>
    </lineage>
</organism>
<proteinExistence type="predicted"/>
<evidence type="ECO:0000313" key="2">
    <source>
        <dbReference type="Proteomes" id="UP001239111"/>
    </source>
</evidence>
<name>A0ACC2N350_9HYME</name>
<protein>
    <submittedName>
        <fullName evidence="1">Uncharacterized protein</fullName>
    </submittedName>
</protein>
<keyword evidence="2" id="KW-1185">Reference proteome</keyword>
<sequence>MQKLKAEMQKLEAEMQRLEQEIVKKNASIEVRMDSLENRINEKEKKVCESNLRRMMKCAGMVKQITVRGEWWRIRAGSYFILNGKADKDAQGEFTYVGERGSSVIDYIIVNEDMIASVDTLQFEDKVELDRIPLSLELNGEPCVRRDGGETEVKKPIHSWTIGDIASYEEKSDELTEEVIVHKEDSVENRWGDIKEMAERSCDWRRSSEQEL</sequence>
<evidence type="ECO:0000313" key="1">
    <source>
        <dbReference type="EMBL" id="KAJ8665296.1"/>
    </source>
</evidence>
<dbReference type="EMBL" id="CM056744">
    <property type="protein sequence ID" value="KAJ8665296.1"/>
    <property type="molecule type" value="Genomic_DNA"/>
</dbReference>